<reference evidence="1 2" key="1">
    <citation type="submission" date="2014-04" db="EMBL/GenBank/DDBJ databases">
        <title>Evolutionary Origins and Diversification of the Mycorrhizal Mutualists.</title>
        <authorList>
            <consortium name="DOE Joint Genome Institute"/>
            <consortium name="Mycorrhizal Genomics Consortium"/>
            <person name="Kohler A."/>
            <person name="Kuo A."/>
            <person name="Nagy L.G."/>
            <person name="Floudas D."/>
            <person name="Copeland A."/>
            <person name="Barry K.W."/>
            <person name="Cichocki N."/>
            <person name="Veneault-Fourrey C."/>
            <person name="LaButti K."/>
            <person name="Lindquist E.A."/>
            <person name="Lipzen A."/>
            <person name="Lundell T."/>
            <person name="Morin E."/>
            <person name="Murat C."/>
            <person name="Riley R."/>
            <person name="Ohm R."/>
            <person name="Sun H."/>
            <person name="Tunlid A."/>
            <person name="Henrissat B."/>
            <person name="Grigoriev I.V."/>
            <person name="Hibbett D.S."/>
            <person name="Martin F."/>
        </authorList>
    </citation>
    <scope>NUCLEOTIDE SEQUENCE [LARGE SCALE GENOMIC DNA]</scope>
    <source>
        <strain evidence="1 2">Koide BX008</strain>
    </source>
</reference>
<keyword evidence="2" id="KW-1185">Reference proteome</keyword>
<dbReference type="InParanoid" id="A0A0C2XCW6"/>
<protein>
    <submittedName>
        <fullName evidence="1">Uncharacterized protein</fullName>
    </submittedName>
</protein>
<evidence type="ECO:0000313" key="2">
    <source>
        <dbReference type="Proteomes" id="UP000054549"/>
    </source>
</evidence>
<gene>
    <name evidence="1" type="ORF">M378DRAFT_159679</name>
</gene>
<evidence type="ECO:0000313" key="1">
    <source>
        <dbReference type="EMBL" id="KIL67276.1"/>
    </source>
</evidence>
<name>A0A0C2XCW6_AMAMK</name>
<sequence>MTPMQDSGVGESENFSTTSIYKSTSRLRNFEDSIAYVEKDYEICNINGTMFHGFKNAARCTIQKVLNTGSILYQTLLLK</sequence>
<proteinExistence type="predicted"/>
<dbReference type="Proteomes" id="UP000054549">
    <property type="component" value="Unassembled WGS sequence"/>
</dbReference>
<accession>A0A0C2XCW6</accession>
<organism evidence="1 2">
    <name type="scientific">Amanita muscaria (strain Koide BX008)</name>
    <dbReference type="NCBI Taxonomy" id="946122"/>
    <lineage>
        <taxon>Eukaryota</taxon>
        <taxon>Fungi</taxon>
        <taxon>Dikarya</taxon>
        <taxon>Basidiomycota</taxon>
        <taxon>Agaricomycotina</taxon>
        <taxon>Agaricomycetes</taxon>
        <taxon>Agaricomycetidae</taxon>
        <taxon>Agaricales</taxon>
        <taxon>Pluteineae</taxon>
        <taxon>Amanitaceae</taxon>
        <taxon>Amanita</taxon>
    </lineage>
</organism>
<dbReference type="AlphaFoldDB" id="A0A0C2XCW6"/>
<dbReference type="HOGENOM" id="CLU_2605509_0_0_1"/>
<dbReference type="EMBL" id="KN818232">
    <property type="protein sequence ID" value="KIL67276.1"/>
    <property type="molecule type" value="Genomic_DNA"/>
</dbReference>